<proteinExistence type="predicted"/>
<evidence type="ECO:0000313" key="2">
    <source>
        <dbReference type="WBParaSite" id="PgR087_g007_t03"/>
    </source>
</evidence>
<dbReference type="WBParaSite" id="PgR087_g007_t03">
    <property type="protein sequence ID" value="PgR087_g007_t03"/>
    <property type="gene ID" value="PgR087_g007"/>
</dbReference>
<accession>A0A915C426</accession>
<name>A0A915C426_PARUN</name>
<dbReference type="AlphaFoldDB" id="A0A915C426"/>
<dbReference type="Proteomes" id="UP000887569">
    <property type="component" value="Unplaced"/>
</dbReference>
<evidence type="ECO:0000313" key="1">
    <source>
        <dbReference type="Proteomes" id="UP000887569"/>
    </source>
</evidence>
<sequence length="30" mass="3531">RTRADAYTTRNDRMVHSASVLKFVNVHKKE</sequence>
<protein>
    <submittedName>
        <fullName evidence="2">ShKT domain-containing protein</fullName>
    </submittedName>
</protein>
<keyword evidence="1" id="KW-1185">Reference proteome</keyword>
<organism evidence="1 2">
    <name type="scientific">Parascaris univalens</name>
    <name type="common">Nematode worm</name>
    <dbReference type="NCBI Taxonomy" id="6257"/>
    <lineage>
        <taxon>Eukaryota</taxon>
        <taxon>Metazoa</taxon>
        <taxon>Ecdysozoa</taxon>
        <taxon>Nematoda</taxon>
        <taxon>Chromadorea</taxon>
        <taxon>Rhabditida</taxon>
        <taxon>Spirurina</taxon>
        <taxon>Ascaridomorpha</taxon>
        <taxon>Ascaridoidea</taxon>
        <taxon>Ascarididae</taxon>
        <taxon>Parascaris</taxon>
    </lineage>
</organism>
<reference evidence="2" key="1">
    <citation type="submission" date="2022-11" db="UniProtKB">
        <authorList>
            <consortium name="WormBaseParasite"/>
        </authorList>
    </citation>
    <scope>IDENTIFICATION</scope>
</reference>